<keyword evidence="2" id="KW-1185">Reference proteome</keyword>
<comment type="caution">
    <text evidence="1">The sequence shown here is derived from an EMBL/GenBank/DDBJ whole genome shotgun (WGS) entry which is preliminary data.</text>
</comment>
<organism evidence="1 2">
    <name type="scientific">Penicillium olsonii</name>
    <dbReference type="NCBI Taxonomy" id="99116"/>
    <lineage>
        <taxon>Eukaryota</taxon>
        <taxon>Fungi</taxon>
        <taxon>Dikarya</taxon>
        <taxon>Ascomycota</taxon>
        <taxon>Pezizomycotina</taxon>
        <taxon>Eurotiomycetes</taxon>
        <taxon>Eurotiomycetidae</taxon>
        <taxon>Eurotiales</taxon>
        <taxon>Aspergillaceae</taxon>
        <taxon>Penicillium</taxon>
    </lineage>
</organism>
<gene>
    <name evidence="1" type="ORF">POLS_LOCUS1047</name>
</gene>
<protein>
    <submittedName>
        <fullName evidence="1">Uncharacterized protein</fullName>
    </submittedName>
</protein>
<evidence type="ECO:0000313" key="1">
    <source>
        <dbReference type="EMBL" id="CAG7971910.1"/>
    </source>
</evidence>
<dbReference type="AlphaFoldDB" id="A0A9W4MNK5"/>
<reference evidence="1" key="1">
    <citation type="submission" date="2021-07" db="EMBL/GenBank/DDBJ databases">
        <authorList>
            <person name="Branca A.L. A."/>
        </authorList>
    </citation>
    <scope>NUCLEOTIDE SEQUENCE</scope>
</reference>
<sequence>MSTTRIAFKVSGTVQGLMRNIQASASGKASLQRTAKSMTSYLINCIQHSDFTQKCATSYDLKGFVRNTTCGRVSPQTVI</sequence>
<proteinExistence type="predicted"/>
<accession>A0A9W4MNK5</accession>
<evidence type="ECO:0000313" key="2">
    <source>
        <dbReference type="Proteomes" id="UP001153618"/>
    </source>
</evidence>
<dbReference type="Proteomes" id="UP001153618">
    <property type="component" value="Unassembled WGS sequence"/>
</dbReference>
<dbReference type="EMBL" id="CAJVOS010000009">
    <property type="protein sequence ID" value="CAG7971910.1"/>
    <property type="molecule type" value="Genomic_DNA"/>
</dbReference>
<dbReference type="OrthoDB" id="7961613at2759"/>
<dbReference type="Gene3D" id="3.30.70.100">
    <property type="match status" value="1"/>
</dbReference>
<name>A0A9W4MNK5_PENOL</name>